<dbReference type="GO" id="GO:0031177">
    <property type="term" value="F:phosphopantetheine binding"/>
    <property type="evidence" value="ECO:0007669"/>
    <property type="project" value="TreeGrafter"/>
</dbReference>
<dbReference type="InterPro" id="IPR042099">
    <property type="entry name" value="ANL_N_sf"/>
</dbReference>
<name>A0A8H6GQC4_FUSOX</name>
<sequence length="438" mass="49240">MAAPTISTVPIRVQIDKSQRCTDFLAKLQAEATEMIPFEQTGLQNIIKSVRSSQYSCKFQTQLVVQTGADHCNECPFGEWQQGSEEQGFITYAFTLELWLHSDRIATTAMFDSRAIEPWLVRHMVARLSAVMDQLTKALPTQTLSDLEICVPEDLNQIWEWNEAVPTAIEECVHDIFQKQVQVNPDAPAIVAWDGHLTYGQLDELSHRVAEKLISLGVEGEVVVPVCFEKSMWTVVAILGVIKAGGGFVMLDPTLPELRLKEIVQQVEGKVVLSSPLNKGLNFSTDPVWLLRGAPGKPGRRGRLYKTGDLVKYNENGSLTYVCRKDDQVKVRGQRVELGEIEHALRSQEYIDEAVAILQGESKENAQIASFVTIHDEVAAQEDQLEDHEESEQQIKSWEVQFDGDTYSSMEMIQTHEIGRDFVGWSSMIDGEELIFKI</sequence>
<dbReference type="Pfam" id="PF00501">
    <property type="entry name" value="AMP-binding"/>
    <property type="match status" value="1"/>
</dbReference>
<dbReference type="Gene3D" id="3.40.50.12780">
    <property type="entry name" value="N-terminal domain of ligase-like"/>
    <property type="match status" value="2"/>
</dbReference>
<dbReference type="InterPro" id="IPR045851">
    <property type="entry name" value="AMP-bd_C_sf"/>
</dbReference>
<organism evidence="4 5">
    <name type="scientific">Fusarium oxysporum f. sp. conglutinans</name>
    <dbReference type="NCBI Taxonomy" id="100902"/>
    <lineage>
        <taxon>Eukaryota</taxon>
        <taxon>Fungi</taxon>
        <taxon>Dikarya</taxon>
        <taxon>Ascomycota</taxon>
        <taxon>Pezizomycotina</taxon>
        <taxon>Sordariomycetes</taxon>
        <taxon>Hypocreomycetidae</taxon>
        <taxon>Hypocreales</taxon>
        <taxon>Nectriaceae</taxon>
        <taxon>Fusarium</taxon>
        <taxon>Fusarium oxysporum species complex</taxon>
    </lineage>
</organism>
<gene>
    <name evidence="4" type="ORF">HZS61_015949</name>
</gene>
<dbReference type="GO" id="GO:0043041">
    <property type="term" value="P:amino acid activation for nonribosomal peptide biosynthetic process"/>
    <property type="evidence" value="ECO:0007669"/>
    <property type="project" value="TreeGrafter"/>
</dbReference>
<dbReference type="SUPFAM" id="SSF56801">
    <property type="entry name" value="Acetyl-CoA synthetase-like"/>
    <property type="match status" value="2"/>
</dbReference>
<reference evidence="4 5" key="1">
    <citation type="journal article" date="2020" name="bioRxiv">
        <title>A chromosome-scale genome assembly for the Fusarium oxysporum strain Fo5176 to establish a model Arabidopsis-fungal pathosystem.</title>
        <authorList>
            <person name="Fokkens L."/>
            <person name="Guo L."/>
            <person name="Dora S."/>
            <person name="Wang B."/>
            <person name="Ye K."/>
            <person name="Sanchez-Rodriguez C."/>
            <person name="Croll D."/>
        </authorList>
    </citation>
    <scope>NUCLEOTIDE SEQUENCE [LARGE SCALE GENOMIC DNA]</scope>
    <source>
        <strain evidence="4 5">Fo5176</strain>
    </source>
</reference>
<proteinExistence type="predicted"/>
<protein>
    <recommendedName>
        <fullName evidence="3">AMP-dependent synthetase/ligase domain-containing protein</fullName>
    </recommendedName>
</protein>
<evidence type="ECO:0000256" key="1">
    <source>
        <dbReference type="ARBA" id="ARBA00022450"/>
    </source>
</evidence>
<dbReference type="GO" id="GO:0005737">
    <property type="term" value="C:cytoplasm"/>
    <property type="evidence" value="ECO:0007669"/>
    <property type="project" value="TreeGrafter"/>
</dbReference>
<dbReference type="PANTHER" id="PTHR45527">
    <property type="entry name" value="NONRIBOSOMAL PEPTIDE SYNTHETASE"/>
    <property type="match status" value="1"/>
</dbReference>
<dbReference type="InterPro" id="IPR000873">
    <property type="entry name" value="AMP-dep_synth/lig_dom"/>
</dbReference>
<evidence type="ECO:0000313" key="4">
    <source>
        <dbReference type="EMBL" id="KAF6521691.1"/>
    </source>
</evidence>
<feature type="domain" description="AMP-dependent synthetase/ligase" evidence="3">
    <location>
        <begin position="177"/>
        <end position="274"/>
    </location>
</feature>
<keyword evidence="2" id="KW-0597">Phosphoprotein</keyword>
<evidence type="ECO:0000259" key="3">
    <source>
        <dbReference type="Pfam" id="PF00501"/>
    </source>
</evidence>
<dbReference type="AlphaFoldDB" id="A0A8H6GQC4"/>
<dbReference type="Proteomes" id="UP000593570">
    <property type="component" value="Unassembled WGS sequence"/>
</dbReference>
<dbReference type="Gene3D" id="3.30.300.30">
    <property type="match status" value="1"/>
</dbReference>
<dbReference type="EMBL" id="JACDXP010000007">
    <property type="protein sequence ID" value="KAF6521691.1"/>
    <property type="molecule type" value="Genomic_DNA"/>
</dbReference>
<accession>A0A8H6GQC4</accession>
<keyword evidence="1" id="KW-0596">Phosphopantetheine</keyword>
<dbReference type="GO" id="GO:0044550">
    <property type="term" value="P:secondary metabolite biosynthetic process"/>
    <property type="evidence" value="ECO:0007669"/>
    <property type="project" value="TreeGrafter"/>
</dbReference>
<evidence type="ECO:0000256" key="2">
    <source>
        <dbReference type="ARBA" id="ARBA00022553"/>
    </source>
</evidence>
<comment type="caution">
    <text evidence="4">The sequence shown here is derived from an EMBL/GenBank/DDBJ whole genome shotgun (WGS) entry which is preliminary data.</text>
</comment>
<dbReference type="GO" id="GO:0016874">
    <property type="term" value="F:ligase activity"/>
    <property type="evidence" value="ECO:0007669"/>
    <property type="project" value="UniProtKB-KW"/>
</dbReference>
<evidence type="ECO:0000313" key="5">
    <source>
        <dbReference type="Proteomes" id="UP000593570"/>
    </source>
</evidence>
<dbReference type="PANTHER" id="PTHR45527:SF1">
    <property type="entry name" value="FATTY ACID SYNTHASE"/>
    <property type="match status" value="1"/>
</dbReference>
<dbReference type="Gene3D" id="3.30.559.30">
    <property type="entry name" value="Nonribosomal peptide synthetase, condensation domain"/>
    <property type="match status" value="1"/>
</dbReference>
<dbReference type="SUPFAM" id="SSF52777">
    <property type="entry name" value="CoA-dependent acyltransferases"/>
    <property type="match status" value="1"/>
</dbReference>